<dbReference type="SUPFAM" id="SSF54403">
    <property type="entry name" value="Cystatin/monellin"/>
    <property type="match status" value="1"/>
</dbReference>
<sequence length="138" mass="14979">MKTLPNLHEPYTACRGLLAIVLLTFIASTAVAGKLVGGQSETQPADDKVEGIAKKVQSAITQRVEADNYAVTQYTAISYRTQLVNGINYFIKIRVNDDPSTGYVHARVFQSFGGNSELVGLETGHSLEDPIGFVETFL</sequence>
<dbReference type="PANTHER" id="PTHR11414:SF21">
    <property type="entry name" value="CYSTATIN 14A, TANDEM DUPLICATE 1-RELATED"/>
    <property type="match status" value="1"/>
</dbReference>
<protein>
    <recommendedName>
        <fullName evidence="6">Cystatin domain-containing protein</fullName>
    </recommendedName>
</protein>
<comment type="subcellular location">
    <subcellularLocation>
        <location evidence="1">Cytoplasm</location>
    </subcellularLocation>
</comment>
<dbReference type="Gene3D" id="3.10.450.10">
    <property type="match status" value="1"/>
</dbReference>
<keyword evidence="5" id="KW-0789">Thiol protease inhibitor</keyword>
<dbReference type="GO" id="GO:0004869">
    <property type="term" value="F:cysteine-type endopeptidase inhibitor activity"/>
    <property type="evidence" value="ECO:0007669"/>
    <property type="project" value="UniProtKB-KW"/>
</dbReference>
<comment type="similarity">
    <text evidence="2">Belongs to the cystatin family.</text>
</comment>
<dbReference type="OrthoDB" id="2429551at2759"/>
<dbReference type="InterPro" id="IPR001713">
    <property type="entry name" value="Prot_inh_stefin"/>
</dbReference>
<comment type="caution">
    <text evidence="7">The sequence shown here is derived from an EMBL/GenBank/DDBJ whole genome shotgun (WGS) entry which is preliminary data.</text>
</comment>
<evidence type="ECO:0000256" key="1">
    <source>
        <dbReference type="ARBA" id="ARBA00004496"/>
    </source>
</evidence>
<organism evidence="7 8">
    <name type="scientific">Hypsibius exemplaris</name>
    <name type="common">Freshwater tardigrade</name>
    <dbReference type="NCBI Taxonomy" id="2072580"/>
    <lineage>
        <taxon>Eukaryota</taxon>
        <taxon>Metazoa</taxon>
        <taxon>Ecdysozoa</taxon>
        <taxon>Tardigrada</taxon>
        <taxon>Eutardigrada</taxon>
        <taxon>Parachela</taxon>
        <taxon>Hypsibioidea</taxon>
        <taxon>Hypsibiidae</taxon>
        <taxon>Hypsibius</taxon>
    </lineage>
</organism>
<dbReference type="Pfam" id="PF00031">
    <property type="entry name" value="Cystatin"/>
    <property type="match status" value="1"/>
</dbReference>
<evidence type="ECO:0000313" key="7">
    <source>
        <dbReference type="EMBL" id="OQV11513.1"/>
    </source>
</evidence>
<evidence type="ECO:0000256" key="5">
    <source>
        <dbReference type="ARBA" id="ARBA00022704"/>
    </source>
</evidence>
<feature type="domain" description="Cystatin" evidence="6">
    <location>
        <begin position="37"/>
        <end position="111"/>
    </location>
</feature>
<evidence type="ECO:0000259" key="6">
    <source>
        <dbReference type="Pfam" id="PF00031"/>
    </source>
</evidence>
<evidence type="ECO:0000256" key="4">
    <source>
        <dbReference type="ARBA" id="ARBA00022690"/>
    </source>
</evidence>
<keyword evidence="3" id="KW-0963">Cytoplasm</keyword>
<dbReference type="EMBL" id="MTYJ01000169">
    <property type="protein sequence ID" value="OQV11513.1"/>
    <property type="molecule type" value="Genomic_DNA"/>
</dbReference>
<evidence type="ECO:0000313" key="8">
    <source>
        <dbReference type="Proteomes" id="UP000192578"/>
    </source>
</evidence>
<dbReference type="InterPro" id="IPR046350">
    <property type="entry name" value="Cystatin_sf"/>
</dbReference>
<dbReference type="InterPro" id="IPR000010">
    <property type="entry name" value="Cystatin_dom"/>
</dbReference>
<reference evidence="8" key="1">
    <citation type="submission" date="2017-01" db="EMBL/GenBank/DDBJ databases">
        <title>Comparative genomics of anhydrobiosis in the tardigrade Hypsibius dujardini.</title>
        <authorList>
            <person name="Yoshida Y."/>
            <person name="Koutsovoulos G."/>
            <person name="Laetsch D."/>
            <person name="Stevens L."/>
            <person name="Kumar S."/>
            <person name="Horikawa D."/>
            <person name="Ishino K."/>
            <person name="Komine S."/>
            <person name="Tomita M."/>
            <person name="Blaxter M."/>
            <person name="Arakawa K."/>
        </authorList>
    </citation>
    <scope>NUCLEOTIDE SEQUENCE [LARGE SCALE GENOMIC DNA]</scope>
    <source>
        <strain evidence="8">Z151</strain>
    </source>
</reference>
<evidence type="ECO:0000256" key="3">
    <source>
        <dbReference type="ARBA" id="ARBA00022490"/>
    </source>
</evidence>
<proteinExistence type="inferred from homology"/>
<name>A0A1W0W8J7_HYPEX</name>
<keyword evidence="8" id="KW-1185">Reference proteome</keyword>
<dbReference type="PANTHER" id="PTHR11414">
    <property type="entry name" value="CYSTATIN FAMILY MEMBER"/>
    <property type="match status" value="1"/>
</dbReference>
<dbReference type="GO" id="GO:0005829">
    <property type="term" value="C:cytosol"/>
    <property type="evidence" value="ECO:0007669"/>
    <property type="project" value="TreeGrafter"/>
</dbReference>
<evidence type="ECO:0000256" key="2">
    <source>
        <dbReference type="ARBA" id="ARBA00009403"/>
    </source>
</evidence>
<dbReference type="AlphaFoldDB" id="A0A1W0W8J7"/>
<keyword evidence="4" id="KW-0646">Protease inhibitor</keyword>
<gene>
    <name evidence="7" type="ORF">BV898_14169</name>
</gene>
<dbReference type="Proteomes" id="UP000192578">
    <property type="component" value="Unassembled WGS sequence"/>
</dbReference>
<accession>A0A1W0W8J7</accession>